<keyword evidence="3" id="KW-0489">Methyltransferase</keyword>
<reference evidence="8 9" key="1">
    <citation type="submission" date="2013-05" db="EMBL/GenBank/DDBJ databases">
        <title>Genome assembly of Chondromyces apiculatus DSM 436.</title>
        <authorList>
            <person name="Sharma G."/>
            <person name="Khatri I."/>
            <person name="Kaur C."/>
            <person name="Mayilraj S."/>
            <person name="Subramanian S."/>
        </authorList>
    </citation>
    <scope>NUCLEOTIDE SEQUENCE [LARGE SCALE GENOMIC DNA]</scope>
    <source>
        <strain evidence="8 9">DSM 436</strain>
    </source>
</reference>
<dbReference type="Pfam" id="PF01555">
    <property type="entry name" value="N6_N4_Mtase"/>
    <property type="match status" value="1"/>
</dbReference>
<dbReference type="InterPro" id="IPR029063">
    <property type="entry name" value="SAM-dependent_MTases_sf"/>
</dbReference>
<comment type="catalytic activity">
    <reaction evidence="6">
        <text>a 2'-deoxyadenosine in DNA + S-adenosyl-L-methionine = an N(6)-methyl-2'-deoxyadenosine in DNA + S-adenosyl-L-homocysteine + H(+)</text>
        <dbReference type="Rhea" id="RHEA:15197"/>
        <dbReference type="Rhea" id="RHEA-COMP:12418"/>
        <dbReference type="Rhea" id="RHEA-COMP:12419"/>
        <dbReference type="ChEBI" id="CHEBI:15378"/>
        <dbReference type="ChEBI" id="CHEBI:57856"/>
        <dbReference type="ChEBI" id="CHEBI:59789"/>
        <dbReference type="ChEBI" id="CHEBI:90615"/>
        <dbReference type="ChEBI" id="CHEBI:90616"/>
        <dbReference type="EC" id="2.1.1.72"/>
    </reaction>
</comment>
<dbReference type="GO" id="GO:0009007">
    <property type="term" value="F:site-specific DNA-methyltransferase (adenine-specific) activity"/>
    <property type="evidence" value="ECO:0007669"/>
    <property type="project" value="UniProtKB-EC"/>
</dbReference>
<evidence type="ECO:0000256" key="4">
    <source>
        <dbReference type="ARBA" id="ARBA00022679"/>
    </source>
</evidence>
<dbReference type="InterPro" id="IPR002941">
    <property type="entry name" value="DNA_methylase_N4/N6"/>
</dbReference>
<keyword evidence="5" id="KW-0949">S-adenosyl-L-methionine</keyword>
<dbReference type="GO" id="GO:0032259">
    <property type="term" value="P:methylation"/>
    <property type="evidence" value="ECO:0007669"/>
    <property type="project" value="UniProtKB-KW"/>
</dbReference>
<comment type="similarity">
    <text evidence="1">Belongs to the N(4)/N(6)-methyltransferase family.</text>
</comment>
<sequence length="590" mass="65584">MDRLPVIVHAPRTDAIYNCHAYLTKVPVDAIKPFIEAFTKPDDVIVDMFAGSGMTGLAAASVGRIAKLSDISVLGQHIGRGYMSQVSPAAVRRSASAAISNAKKALGDLYLTRRVSDGFEVDVIRTIWSFVYICPSCSEQLVYFEHLDGNGKPVDTCPTCNGTFQRRSWSRASDVPVRVVVDGEDGKQVEQAVQPADLQKIARAWKDSRQEKVPSMRISADREMFGRSGLGRAGIMETKQFFSPRNALALHELWSAIGSENDEVIRNKLRFAFTACLARASRRYQWGPKRPLNAQNQTYYVAPVYFEWNVFDLFKRKVEAVLRSDALLFSRAPLFIRDFSGRATYELASAHNLSHLTDASVDYVFTDPPFGSNIFYADMNLFHEAWLGRATDDTSEAVMHTTGPKKKDSAERYERILRGAFIEAFRILKSGRFMSVVFGNSSGSIWALVQRALRDAGFSDPLHIAILDKGQRSVKGLNSGSEGVVTVDLIMTVQKPERKQRHHAEPLPQVVRLADVLANAAMSLNPEHARNPSYVYVAAVKEVIRQGHALDSFHYSDVLVGLRELGIALDPKKGLLAKPLTADALVKFER</sequence>
<gene>
    <name evidence="8" type="ORF">CAP_4818</name>
</gene>
<evidence type="ECO:0000256" key="5">
    <source>
        <dbReference type="ARBA" id="ARBA00022691"/>
    </source>
</evidence>
<evidence type="ECO:0000259" key="7">
    <source>
        <dbReference type="Pfam" id="PF01555"/>
    </source>
</evidence>
<evidence type="ECO:0000313" key="8">
    <source>
        <dbReference type="EMBL" id="EYF04135.1"/>
    </source>
</evidence>
<dbReference type="EC" id="2.1.1.72" evidence="2"/>
<evidence type="ECO:0000313" key="9">
    <source>
        <dbReference type="Proteomes" id="UP000019678"/>
    </source>
</evidence>
<evidence type="ECO:0000256" key="6">
    <source>
        <dbReference type="ARBA" id="ARBA00047942"/>
    </source>
</evidence>
<dbReference type="AlphaFoldDB" id="A0A017T5R1"/>
<protein>
    <recommendedName>
        <fullName evidence="2">site-specific DNA-methyltransferase (adenine-specific)</fullName>
        <ecNumber evidence="2">2.1.1.72</ecNumber>
    </recommendedName>
</protein>
<name>A0A017T5R1_9BACT</name>
<keyword evidence="4" id="KW-0808">Transferase</keyword>
<organism evidence="8 9">
    <name type="scientific">Chondromyces apiculatus DSM 436</name>
    <dbReference type="NCBI Taxonomy" id="1192034"/>
    <lineage>
        <taxon>Bacteria</taxon>
        <taxon>Pseudomonadati</taxon>
        <taxon>Myxococcota</taxon>
        <taxon>Polyangia</taxon>
        <taxon>Polyangiales</taxon>
        <taxon>Polyangiaceae</taxon>
        <taxon>Chondromyces</taxon>
    </lineage>
</organism>
<dbReference type="GO" id="GO:0008170">
    <property type="term" value="F:N-methyltransferase activity"/>
    <property type="evidence" value="ECO:0007669"/>
    <property type="project" value="InterPro"/>
</dbReference>
<dbReference type="SUPFAM" id="SSF53335">
    <property type="entry name" value="S-adenosyl-L-methionine-dependent methyltransferases"/>
    <property type="match status" value="2"/>
</dbReference>
<proteinExistence type="inferred from homology"/>
<evidence type="ECO:0000256" key="1">
    <source>
        <dbReference type="ARBA" id="ARBA00006594"/>
    </source>
</evidence>
<dbReference type="PRINTS" id="PR00506">
    <property type="entry name" value="D21N6MTFRASE"/>
</dbReference>
<evidence type="ECO:0000256" key="2">
    <source>
        <dbReference type="ARBA" id="ARBA00011900"/>
    </source>
</evidence>
<accession>A0A017T5R1</accession>
<keyword evidence="9" id="KW-1185">Reference proteome</keyword>
<dbReference type="eggNOG" id="COG1743">
    <property type="taxonomic scope" value="Bacteria"/>
</dbReference>
<comment type="caution">
    <text evidence="8">The sequence shown here is derived from an EMBL/GenBank/DDBJ whole genome shotgun (WGS) entry which is preliminary data.</text>
</comment>
<dbReference type="PROSITE" id="PS00092">
    <property type="entry name" value="N6_MTASE"/>
    <property type="match status" value="1"/>
</dbReference>
<dbReference type="EMBL" id="ASRX01000038">
    <property type="protein sequence ID" value="EYF04135.1"/>
    <property type="molecule type" value="Genomic_DNA"/>
</dbReference>
<feature type="domain" description="DNA methylase N-4/N-6" evidence="7">
    <location>
        <begin position="21"/>
        <end position="64"/>
    </location>
</feature>
<dbReference type="InterPro" id="IPR002052">
    <property type="entry name" value="DNA_methylase_N6_adenine_CS"/>
</dbReference>
<dbReference type="Proteomes" id="UP000019678">
    <property type="component" value="Unassembled WGS sequence"/>
</dbReference>
<dbReference type="InterPro" id="IPR002295">
    <property type="entry name" value="N4/N6-MTase_EcoPI_Mod-like"/>
</dbReference>
<dbReference type="GO" id="GO:0003677">
    <property type="term" value="F:DNA binding"/>
    <property type="evidence" value="ECO:0007669"/>
    <property type="project" value="InterPro"/>
</dbReference>
<evidence type="ECO:0000256" key="3">
    <source>
        <dbReference type="ARBA" id="ARBA00022603"/>
    </source>
</evidence>
<dbReference type="Gene3D" id="3.40.50.150">
    <property type="entry name" value="Vaccinia Virus protein VP39"/>
    <property type="match status" value="2"/>
</dbReference>